<proteinExistence type="predicted"/>
<protein>
    <submittedName>
        <fullName evidence="1">Uncharacterized protein</fullName>
    </submittedName>
</protein>
<keyword evidence="2" id="KW-1185">Reference proteome</keyword>
<organism evidence="1 2">
    <name type="scientific">Clonostachys chloroleuca</name>
    <dbReference type="NCBI Taxonomy" id="1926264"/>
    <lineage>
        <taxon>Eukaryota</taxon>
        <taxon>Fungi</taxon>
        <taxon>Dikarya</taxon>
        <taxon>Ascomycota</taxon>
        <taxon>Pezizomycotina</taxon>
        <taxon>Sordariomycetes</taxon>
        <taxon>Hypocreomycetidae</taxon>
        <taxon>Hypocreales</taxon>
        <taxon>Bionectriaceae</taxon>
        <taxon>Clonostachys</taxon>
    </lineage>
</organism>
<gene>
    <name evidence="1" type="ORF">CCHLO57077_00004757</name>
</gene>
<dbReference type="Proteomes" id="UP001160390">
    <property type="component" value="Unassembled WGS sequence"/>
</dbReference>
<evidence type="ECO:0000313" key="2">
    <source>
        <dbReference type="Proteomes" id="UP001160390"/>
    </source>
</evidence>
<reference evidence="1" key="1">
    <citation type="submission" date="2023-01" db="EMBL/GenBank/DDBJ databases">
        <authorList>
            <person name="Piombo E."/>
        </authorList>
    </citation>
    <scope>NUCLEOTIDE SEQUENCE</scope>
</reference>
<dbReference type="AlphaFoldDB" id="A0AA35LX32"/>
<dbReference type="EMBL" id="CABFNP030000754">
    <property type="protein sequence ID" value="CAI6084059.1"/>
    <property type="molecule type" value="Genomic_DNA"/>
</dbReference>
<evidence type="ECO:0000313" key="1">
    <source>
        <dbReference type="EMBL" id="CAI6084059.1"/>
    </source>
</evidence>
<comment type="caution">
    <text evidence="1">The sequence shown here is derived from an EMBL/GenBank/DDBJ whole genome shotgun (WGS) entry which is preliminary data.</text>
</comment>
<sequence>MRGTWVQAQAEHSRTHAHGRVSGSTVDVYLDVLCALVAQQAALCNGSAAAANGSLTSAQWAVERQCKSVKVSSSVPVLGRCIASTPAPLRARAEATGIRFATAPDEILKAGGAWVLIRRQFGVL</sequence>
<name>A0AA35LX32_9HYPO</name>
<accession>A0AA35LX32</accession>